<proteinExistence type="predicted"/>
<gene>
    <name evidence="1" type="ORF">CaldiYA01_23810</name>
</gene>
<reference evidence="1 2" key="1">
    <citation type="submission" date="2021-02" db="EMBL/GenBank/DDBJ databases">
        <title>Nitrogen-fixing ability and nitrogen fixation related genes of thermophilic fermentative bacteria in the genus Caldicellulosiruptor.</title>
        <authorList>
            <person name="Chen Y."/>
            <person name="Nishihara A."/>
            <person name="Haruta S."/>
        </authorList>
    </citation>
    <scope>NUCLEOTIDE SEQUENCE [LARGE SCALE GENOMIC DNA]</scope>
    <source>
        <strain evidence="1 2">YA01</strain>
    </source>
</reference>
<dbReference type="Proteomes" id="UP000663623">
    <property type="component" value="Chromosome"/>
</dbReference>
<protein>
    <submittedName>
        <fullName evidence="1">Uncharacterized protein</fullName>
    </submittedName>
</protein>
<evidence type="ECO:0000313" key="1">
    <source>
        <dbReference type="EMBL" id="BCS82421.1"/>
    </source>
</evidence>
<sequence length="116" mass="13260">MIWDPYLENYLSQASEVEKVQITEQIEGIFLQAKEENLPLINYPFRLIGKDKTTGEILFSVNLEKSFAGFYFIGAHVKNGHINFGIANGISGFNDFKKKVLDCARIIIKDNLFELK</sequence>
<accession>A0ABN6EGS7</accession>
<keyword evidence="2" id="KW-1185">Reference proteome</keyword>
<organism evidence="1 2">
    <name type="scientific">Caldicellulosiruptor diazotrophicus</name>
    <dbReference type="NCBI Taxonomy" id="2806205"/>
    <lineage>
        <taxon>Bacteria</taxon>
        <taxon>Bacillati</taxon>
        <taxon>Bacillota</taxon>
        <taxon>Bacillota incertae sedis</taxon>
        <taxon>Caldicellulosiruptorales</taxon>
        <taxon>Caldicellulosiruptoraceae</taxon>
        <taxon>Caldicellulosiruptor</taxon>
    </lineage>
</organism>
<dbReference type="RefSeq" id="WP_207180014.1">
    <property type="nucleotide sequence ID" value="NZ_AP024480.1"/>
</dbReference>
<name>A0ABN6EGS7_9FIRM</name>
<evidence type="ECO:0000313" key="2">
    <source>
        <dbReference type="Proteomes" id="UP000663623"/>
    </source>
</evidence>
<dbReference type="EMBL" id="AP024480">
    <property type="protein sequence ID" value="BCS82421.1"/>
    <property type="molecule type" value="Genomic_DNA"/>
</dbReference>